<sequence length="120" mass="14039">MQNTLDELRTTTETLMDEQQQLRSENCEMRRQLELNEIEIDKLKQETLRKTLEISNVPVTEGEDLFGIVAQICQKGSASHLTGPRSRKFLHLSKSNLAVRRKETKCLGRRERKRNSRRQS</sequence>
<dbReference type="AlphaFoldDB" id="A0A8D8CKD0"/>
<protein>
    <submittedName>
        <fullName evidence="2">(northern house mosquito) hypothetical protein</fullName>
    </submittedName>
</protein>
<dbReference type="EMBL" id="HBUE01128504">
    <property type="protein sequence ID" value="CAG6495353.1"/>
    <property type="molecule type" value="Transcribed_RNA"/>
</dbReference>
<accession>A0A8D8CKD0</accession>
<evidence type="ECO:0000313" key="2">
    <source>
        <dbReference type="EMBL" id="CAG6495353.1"/>
    </source>
</evidence>
<proteinExistence type="predicted"/>
<organism evidence="2">
    <name type="scientific">Culex pipiens</name>
    <name type="common">House mosquito</name>
    <dbReference type="NCBI Taxonomy" id="7175"/>
    <lineage>
        <taxon>Eukaryota</taxon>
        <taxon>Metazoa</taxon>
        <taxon>Ecdysozoa</taxon>
        <taxon>Arthropoda</taxon>
        <taxon>Hexapoda</taxon>
        <taxon>Insecta</taxon>
        <taxon>Pterygota</taxon>
        <taxon>Neoptera</taxon>
        <taxon>Endopterygota</taxon>
        <taxon>Diptera</taxon>
        <taxon>Nematocera</taxon>
        <taxon>Culicoidea</taxon>
        <taxon>Culicidae</taxon>
        <taxon>Culicinae</taxon>
        <taxon>Culicini</taxon>
        <taxon>Culex</taxon>
        <taxon>Culex</taxon>
    </lineage>
</organism>
<feature type="region of interest" description="Disordered" evidence="1">
    <location>
        <begin position="101"/>
        <end position="120"/>
    </location>
</feature>
<evidence type="ECO:0000256" key="1">
    <source>
        <dbReference type="SAM" id="MobiDB-lite"/>
    </source>
</evidence>
<feature type="compositionally biased region" description="Basic residues" evidence="1">
    <location>
        <begin position="110"/>
        <end position="120"/>
    </location>
</feature>
<reference evidence="2" key="1">
    <citation type="submission" date="2021-05" db="EMBL/GenBank/DDBJ databases">
        <authorList>
            <person name="Alioto T."/>
            <person name="Alioto T."/>
            <person name="Gomez Garrido J."/>
        </authorList>
    </citation>
    <scope>NUCLEOTIDE SEQUENCE</scope>
</reference>
<name>A0A8D8CKD0_CULPI</name>